<dbReference type="Pfam" id="PF13671">
    <property type="entry name" value="AAA_33"/>
    <property type="match status" value="1"/>
</dbReference>
<proteinExistence type="predicted"/>
<sequence length="200" mass="21794">MLVMVGMPGSGKSTFSEQLVASGRGWARVCQDECGGSRRACEGEWSRLALRDAHRGARPILDRCNATAADRREWMDLALLSKRDKGIWAVFFDVAPDECAARVAARTNHPTIPQGRGAKAVESFAKLMQPPTREEGFERVITVRSYEEANALLTSLGAAPPDLPTTPALQLAAAAAASRVHKYDDWDAWEPKEEAQGDAE</sequence>
<name>A0A7S0RF48_9CHLO</name>
<dbReference type="PANTHER" id="PTHR43883:SF1">
    <property type="entry name" value="GLUCONOKINASE"/>
    <property type="match status" value="1"/>
</dbReference>
<dbReference type="EMBL" id="HBFB01011721">
    <property type="protein sequence ID" value="CAD8674953.1"/>
    <property type="molecule type" value="Transcribed_RNA"/>
</dbReference>
<dbReference type="Gene3D" id="3.40.50.300">
    <property type="entry name" value="P-loop containing nucleotide triphosphate hydrolases"/>
    <property type="match status" value="1"/>
</dbReference>
<protein>
    <submittedName>
        <fullName evidence="1">Uncharacterized protein</fullName>
    </submittedName>
</protein>
<accession>A0A7S0RF48</accession>
<organism evidence="1">
    <name type="scientific">Chlamydomonas leiostraca</name>
    <dbReference type="NCBI Taxonomy" id="1034604"/>
    <lineage>
        <taxon>Eukaryota</taxon>
        <taxon>Viridiplantae</taxon>
        <taxon>Chlorophyta</taxon>
        <taxon>core chlorophytes</taxon>
        <taxon>Chlorophyceae</taxon>
        <taxon>CS clade</taxon>
        <taxon>Chlamydomonadales</taxon>
        <taxon>Chlamydomonadaceae</taxon>
        <taxon>Chlamydomonas</taxon>
    </lineage>
</organism>
<dbReference type="InterPro" id="IPR052732">
    <property type="entry name" value="Cell-binding_unc_protein"/>
</dbReference>
<gene>
    <name evidence="1" type="ORF">CLEI1391_LOCUS6639</name>
</gene>
<dbReference type="PANTHER" id="PTHR43883">
    <property type="entry name" value="SLR0207 PROTEIN"/>
    <property type="match status" value="1"/>
</dbReference>
<dbReference type="SUPFAM" id="SSF52540">
    <property type="entry name" value="P-loop containing nucleoside triphosphate hydrolases"/>
    <property type="match status" value="1"/>
</dbReference>
<reference evidence="1" key="1">
    <citation type="submission" date="2021-01" db="EMBL/GenBank/DDBJ databases">
        <authorList>
            <person name="Corre E."/>
            <person name="Pelletier E."/>
            <person name="Niang G."/>
            <person name="Scheremetjew M."/>
            <person name="Finn R."/>
            <person name="Kale V."/>
            <person name="Holt S."/>
            <person name="Cochrane G."/>
            <person name="Meng A."/>
            <person name="Brown T."/>
            <person name="Cohen L."/>
        </authorList>
    </citation>
    <scope>NUCLEOTIDE SEQUENCE</scope>
    <source>
        <strain evidence="1">SAG 11-49</strain>
    </source>
</reference>
<evidence type="ECO:0000313" key="1">
    <source>
        <dbReference type="EMBL" id="CAD8674953.1"/>
    </source>
</evidence>
<dbReference type="AlphaFoldDB" id="A0A7S0RF48"/>
<dbReference type="InterPro" id="IPR027417">
    <property type="entry name" value="P-loop_NTPase"/>
</dbReference>